<dbReference type="EMBL" id="CP144754">
    <property type="protein sequence ID" value="WVZ96938.1"/>
    <property type="molecule type" value="Genomic_DNA"/>
</dbReference>
<keyword evidence="2" id="KW-1185">Reference proteome</keyword>
<evidence type="ECO:0000313" key="1">
    <source>
        <dbReference type="EMBL" id="WVZ96938.1"/>
    </source>
</evidence>
<name>A0AAQ3UT03_PASNO</name>
<organism evidence="1 2">
    <name type="scientific">Paspalum notatum var. saurae</name>
    <dbReference type="NCBI Taxonomy" id="547442"/>
    <lineage>
        <taxon>Eukaryota</taxon>
        <taxon>Viridiplantae</taxon>
        <taxon>Streptophyta</taxon>
        <taxon>Embryophyta</taxon>
        <taxon>Tracheophyta</taxon>
        <taxon>Spermatophyta</taxon>
        <taxon>Magnoliopsida</taxon>
        <taxon>Liliopsida</taxon>
        <taxon>Poales</taxon>
        <taxon>Poaceae</taxon>
        <taxon>PACMAD clade</taxon>
        <taxon>Panicoideae</taxon>
        <taxon>Andropogonodae</taxon>
        <taxon>Paspaleae</taxon>
        <taxon>Paspalinae</taxon>
        <taxon>Paspalum</taxon>
    </lineage>
</organism>
<gene>
    <name evidence="1" type="ORF">U9M48_042517</name>
</gene>
<feature type="non-terminal residue" evidence="1">
    <location>
        <position position="1"/>
    </location>
</feature>
<protein>
    <submittedName>
        <fullName evidence="1">Uncharacterized protein</fullName>
    </submittedName>
</protein>
<reference evidence="1 2" key="1">
    <citation type="submission" date="2024-02" db="EMBL/GenBank/DDBJ databases">
        <title>High-quality chromosome-scale genome assembly of Pensacola bahiagrass (Paspalum notatum Flugge var. saurae).</title>
        <authorList>
            <person name="Vega J.M."/>
            <person name="Podio M."/>
            <person name="Orjuela J."/>
            <person name="Siena L.A."/>
            <person name="Pessino S.C."/>
            <person name="Combes M.C."/>
            <person name="Mariac C."/>
            <person name="Albertini E."/>
            <person name="Pupilli F."/>
            <person name="Ortiz J.P.A."/>
            <person name="Leblanc O."/>
        </authorList>
    </citation>
    <scope>NUCLEOTIDE SEQUENCE [LARGE SCALE GENOMIC DNA]</scope>
    <source>
        <strain evidence="1">R1</strain>
        <tissue evidence="1">Leaf</tissue>
    </source>
</reference>
<sequence>KRPFSPSTEYVYRRVEAFSCVVGCLARGVEYVYRQTLKALRQQRAHKRQLPLPASPEGIHLLVPEHFSMDYHRASAAMGLADLGTLVQPLDFKCHVGCMNEYAA</sequence>
<dbReference type="Proteomes" id="UP001341281">
    <property type="component" value="Chromosome 10"/>
</dbReference>
<proteinExistence type="predicted"/>
<dbReference type="AlphaFoldDB" id="A0AAQ3UT03"/>
<evidence type="ECO:0000313" key="2">
    <source>
        <dbReference type="Proteomes" id="UP001341281"/>
    </source>
</evidence>
<accession>A0AAQ3UT03</accession>